<keyword evidence="1" id="KW-0472">Membrane</keyword>
<evidence type="ECO:0000256" key="1">
    <source>
        <dbReference type="SAM" id="Phobius"/>
    </source>
</evidence>
<organism evidence="2">
    <name type="scientific">marine sediment metagenome</name>
    <dbReference type="NCBI Taxonomy" id="412755"/>
    <lineage>
        <taxon>unclassified sequences</taxon>
        <taxon>metagenomes</taxon>
        <taxon>ecological metagenomes</taxon>
    </lineage>
</organism>
<dbReference type="EMBL" id="LAZR01000743">
    <property type="protein sequence ID" value="KKN58984.1"/>
    <property type="molecule type" value="Genomic_DNA"/>
</dbReference>
<dbReference type="AlphaFoldDB" id="A0A0F9RVZ4"/>
<keyword evidence="1" id="KW-0812">Transmembrane</keyword>
<protein>
    <submittedName>
        <fullName evidence="2">Uncharacterized protein</fullName>
    </submittedName>
</protein>
<gene>
    <name evidence="2" type="ORF">LCGC14_0546590</name>
</gene>
<sequence>MINLRRFNKSHVLVEVLNNYYKLFPEVKKIPVVVASYGFGDKTGKDFFDIFVCITANNVVIGFAIYYTLKSILRFYDYEGSDVGLETDMKYVPMKKGKIMSSIKKG</sequence>
<proteinExistence type="predicted"/>
<comment type="caution">
    <text evidence="2">The sequence shown here is derived from an EMBL/GenBank/DDBJ whole genome shotgun (WGS) entry which is preliminary data.</text>
</comment>
<reference evidence="2" key="1">
    <citation type="journal article" date="2015" name="Nature">
        <title>Complex archaea that bridge the gap between prokaryotes and eukaryotes.</title>
        <authorList>
            <person name="Spang A."/>
            <person name="Saw J.H."/>
            <person name="Jorgensen S.L."/>
            <person name="Zaremba-Niedzwiedzka K."/>
            <person name="Martijn J."/>
            <person name="Lind A.E."/>
            <person name="van Eijk R."/>
            <person name="Schleper C."/>
            <person name="Guy L."/>
            <person name="Ettema T.J."/>
        </authorList>
    </citation>
    <scope>NUCLEOTIDE SEQUENCE</scope>
</reference>
<accession>A0A0F9RVZ4</accession>
<evidence type="ECO:0000313" key="2">
    <source>
        <dbReference type="EMBL" id="KKN58984.1"/>
    </source>
</evidence>
<feature type="transmembrane region" description="Helical" evidence="1">
    <location>
        <begin position="47"/>
        <end position="69"/>
    </location>
</feature>
<name>A0A0F9RVZ4_9ZZZZ</name>
<keyword evidence="1" id="KW-1133">Transmembrane helix</keyword>